<evidence type="ECO:0000313" key="4">
    <source>
        <dbReference type="Proteomes" id="UP000580250"/>
    </source>
</evidence>
<feature type="compositionally biased region" description="Polar residues" evidence="2">
    <location>
        <begin position="747"/>
        <end position="759"/>
    </location>
</feature>
<feature type="region of interest" description="Disordered" evidence="2">
    <location>
        <begin position="505"/>
        <end position="527"/>
    </location>
</feature>
<evidence type="ECO:0000256" key="2">
    <source>
        <dbReference type="SAM" id="MobiDB-lite"/>
    </source>
</evidence>
<proteinExistence type="predicted"/>
<feature type="compositionally biased region" description="Basic and acidic residues" evidence="2">
    <location>
        <begin position="26"/>
        <end position="47"/>
    </location>
</feature>
<feature type="compositionally biased region" description="Polar residues" evidence="2">
    <location>
        <begin position="432"/>
        <end position="452"/>
    </location>
</feature>
<sequence>MAQISYSRQSPPKQQRITQLPGENGFHARDGSLIRKKREQWDKEKAEANQNSWFPFGDRRNKKNESNKSFGYKKDMTNDDDKFRNDEQFNKNNSFNIETSSPTTEGQQQQQRHFFANNQKPPQNTSPQSPINICQPTMLPFFVDYSLSGHFHTQQQFIPQYNQQQQQNIFPLPNNFIPIQSPNNYQNPITFSGPTTTFIDPLFLPQKMPIPLLQTPPYSISSTDSANSSSKDVITTPSNEELFNKQTKNNLNSPNIYWQEELDKQVKEKKMTEMVEAEKRLEEQKVLEREAKLKFEREEKERAAEEQKRTQKFEIRDQYNQACLDGIQQANKEAEALKRAKLYRHILLDGQADLETSKKVLKIDDDQLVVNVLRQLRDFELQKSIEKAESKAKSNSPSTTKSPKQQQHSSSPNSTPKTTKNNLNNSKQQQPFSRANSWSVKQSRTIPTQWSSHLPIPTWQKHSKQNENSNNYSNIQSPVTKLSANEIFNKNKEKTPPGLFEQLTLRRPRNQQQQIISSSKNKETKTNSKMILAKQQEENRNNIEINILNFNEEQNKLNNNDTSFSSFKNNNLNSVKISNQNDNMKNSLIMKQDNTKILNSTTLNGKTNENVSSSSTQSSNSPGSSSSTTSRESANVFKFRTLLSSPSGSQDDLFNNINNNNSSLTIPRTTKINNSILITSSVPSPFSRKNSNEIVNSNNESFGIRQSLRSPTMRRLQESLQSLSTIDDDNEVTLEDNKSNNNNIKSRSTTPKPFNCKNSQYRSFNMRKDNNTTRSRQILEHLAAVRAQLKNSQAQLEKTISKQNLAEN</sequence>
<feature type="region of interest" description="Disordered" evidence="2">
    <location>
        <begin position="732"/>
        <end position="759"/>
    </location>
</feature>
<comment type="caution">
    <text evidence="3">The sequence shown here is derived from an EMBL/GenBank/DDBJ whole genome shotgun (WGS) entry which is preliminary data.</text>
</comment>
<dbReference type="OrthoDB" id="5919113at2759"/>
<evidence type="ECO:0000313" key="3">
    <source>
        <dbReference type="EMBL" id="CAD2176530.1"/>
    </source>
</evidence>
<accession>A0A6V7VNF7</accession>
<dbReference type="Proteomes" id="UP000580250">
    <property type="component" value="Unassembled WGS sequence"/>
</dbReference>
<feature type="compositionally biased region" description="Polar residues" evidence="2">
    <location>
        <begin position="600"/>
        <end position="611"/>
    </location>
</feature>
<feature type="region of interest" description="Disordered" evidence="2">
    <location>
        <begin position="387"/>
        <end position="455"/>
    </location>
</feature>
<feature type="region of interest" description="Disordered" evidence="2">
    <location>
        <begin position="600"/>
        <end position="632"/>
    </location>
</feature>
<feature type="coiled-coil region" evidence="1">
    <location>
        <begin position="264"/>
        <end position="310"/>
    </location>
</feature>
<feature type="compositionally biased region" description="Low complexity" evidence="2">
    <location>
        <begin position="393"/>
        <end position="431"/>
    </location>
</feature>
<dbReference type="AlphaFoldDB" id="A0A6V7VNF7"/>
<feature type="region of interest" description="Disordered" evidence="2">
    <location>
        <begin position="1"/>
        <end position="111"/>
    </location>
</feature>
<dbReference type="EMBL" id="CAJEWN010000278">
    <property type="protein sequence ID" value="CAD2176530.1"/>
    <property type="molecule type" value="Genomic_DNA"/>
</dbReference>
<feature type="compositionally biased region" description="Basic and acidic residues" evidence="2">
    <location>
        <begin position="57"/>
        <end position="89"/>
    </location>
</feature>
<organism evidence="3 4">
    <name type="scientific">Meloidogyne enterolobii</name>
    <name type="common">Root-knot nematode worm</name>
    <name type="synonym">Meloidogyne mayaguensis</name>
    <dbReference type="NCBI Taxonomy" id="390850"/>
    <lineage>
        <taxon>Eukaryota</taxon>
        <taxon>Metazoa</taxon>
        <taxon>Ecdysozoa</taxon>
        <taxon>Nematoda</taxon>
        <taxon>Chromadorea</taxon>
        <taxon>Rhabditida</taxon>
        <taxon>Tylenchina</taxon>
        <taxon>Tylenchomorpha</taxon>
        <taxon>Tylenchoidea</taxon>
        <taxon>Meloidogynidae</taxon>
        <taxon>Meloidogyninae</taxon>
        <taxon>Meloidogyne</taxon>
    </lineage>
</organism>
<reference evidence="3 4" key="1">
    <citation type="submission" date="2020-08" db="EMBL/GenBank/DDBJ databases">
        <authorList>
            <person name="Koutsovoulos G."/>
            <person name="Danchin GJ E."/>
        </authorList>
    </citation>
    <scope>NUCLEOTIDE SEQUENCE [LARGE SCALE GENOMIC DNA]</scope>
</reference>
<feature type="compositionally biased region" description="Polar residues" evidence="2">
    <location>
        <begin position="1"/>
        <end position="18"/>
    </location>
</feature>
<keyword evidence="1" id="KW-0175">Coiled coil</keyword>
<feature type="compositionally biased region" description="Polar residues" evidence="2">
    <location>
        <begin position="90"/>
        <end position="111"/>
    </location>
</feature>
<gene>
    <name evidence="3" type="ORF">MENT_LOCUS28347</name>
</gene>
<protein>
    <submittedName>
        <fullName evidence="3">Uncharacterized protein</fullName>
    </submittedName>
</protein>
<feature type="compositionally biased region" description="Low complexity" evidence="2">
    <location>
        <begin position="612"/>
        <end position="632"/>
    </location>
</feature>
<feature type="coiled-coil region" evidence="1">
    <location>
        <begin position="533"/>
        <end position="560"/>
    </location>
</feature>
<evidence type="ECO:0000256" key="1">
    <source>
        <dbReference type="SAM" id="Coils"/>
    </source>
</evidence>
<name>A0A6V7VNF7_MELEN</name>